<keyword evidence="3" id="KW-1185">Reference proteome</keyword>
<reference evidence="2" key="1">
    <citation type="submission" date="2023-03" db="EMBL/GenBank/DDBJ databases">
        <title>Massive genome expansion in bonnet fungi (Mycena s.s.) driven by repeated elements and novel gene families across ecological guilds.</title>
        <authorList>
            <consortium name="Lawrence Berkeley National Laboratory"/>
            <person name="Harder C.B."/>
            <person name="Miyauchi S."/>
            <person name="Viragh M."/>
            <person name="Kuo A."/>
            <person name="Thoen E."/>
            <person name="Andreopoulos B."/>
            <person name="Lu D."/>
            <person name="Skrede I."/>
            <person name="Drula E."/>
            <person name="Henrissat B."/>
            <person name="Morin E."/>
            <person name="Kohler A."/>
            <person name="Barry K."/>
            <person name="LaButti K."/>
            <person name="Morin E."/>
            <person name="Salamov A."/>
            <person name="Lipzen A."/>
            <person name="Mereny Z."/>
            <person name="Hegedus B."/>
            <person name="Baldrian P."/>
            <person name="Stursova M."/>
            <person name="Weitz H."/>
            <person name="Taylor A."/>
            <person name="Grigoriev I.V."/>
            <person name="Nagy L.G."/>
            <person name="Martin F."/>
            <person name="Kauserud H."/>
        </authorList>
    </citation>
    <scope>NUCLEOTIDE SEQUENCE</scope>
    <source>
        <strain evidence="2">CBHHK067</strain>
    </source>
</reference>
<feature type="compositionally biased region" description="Basic residues" evidence="1">
    <location>
        <begin position="1"/>
        <end position="11"/>
    </location>
</feature>
<name>A0AAD7DDG0_MYCRO</name>
<dbReference type="EMBL" id="JARKIE010000075">
    <property type="protein sequence ID" value="KAJ7688955.1"/>
    <property type="molecule type" value="Genomic_DNA"/>
</dbReference>
<evidence type="ECO:0000256" key="1">
    <source>
        <dbReference type="SAM" id="MobiDB-lite"/>
    </source>
</evidence>
<sequence length="344" mass="38255">MSSSRKRKNRPGAHVLQEETENSPDPALFIQAHEADILRGSQAKQAADSLEVNKGHPVRPGGLIQLNSSNLTPVPFPNDAEDDFISTAKDRTTKSVVWVDRYDARLLLDALPKFAPQQSPPSPSGWSDLPSDTEDTFFFSPHEAEDYRREKRRKLMDEAREARLKARKAEDGEPEEDEADIWGGSDEEPDEAQAALMRRTAASIVAAADPLQLEMRILASYGGDKRFAFLRGRWKDAWVAIKRSAEKEEEAKKSSAPADGLGNLADYGDSDEEEEEEEPIAKPEPELAARQARAKAWAEARRAPKSKSDRMYLINSLLPDLIGSFHPGTGSEKYRCVCLRVGLT</sequence>
<organism evidence="2 3">
    <name type="scientific">Mycena rosella</name>
    <name type="common">Pink bonnet</name>
    <name type="synonym">Agaricus rosellus</name>
    <dbReference type="NCBI Taxonomy" id="1033263"/>
    <lineage>
        <taxon>Eukaryota</taxon>
        <taxon>Fungi</taxon>
        <taxon>Dikarya</taxon>
        <taxon>Basidiomycota</taxon>
        <taxon>Agaricomycotina</taxon>
        <taxon>Agaricomycetes</taxon>
        <taxon>Agaricomycetidae</taxon>
        <taxon>Agaricales</taxon>
        <taxon>Marasmiineae</taxon>
        <taxon>Mycenaceae</taxon>
        <taxon>Mycena</taxon>
    </lineage>
</organism>
<comment type="caution">
    <text evidence="2">The sequence shown here is derived from an EMBL/GenBank/DDBJ whole genome shotgun (WGS) entry which is preliminary data.</text>
</comment>
<feature type="region of interest" description="Disordered" evidence="1">
    <location>
        <begin position="1"/>
        <end position="25"/>
    </location>
</feature>
<feature type="compositionally biased region" description="Acidic residues" evidence="1">
    <location>
        <begin position="172"/>
        <end position="191"/>
    </location>
</feature>
<feature type="region of interest" description="Disordered" evidence="1">
    <location>
        <begin position="162"/>
        <end position="193"/>
    </location>
</feature>
<feature type="region of interest" description="Disordered" evidence="1">
    <location>
        <begin position="246"/>
        <end position="307"/>
    </location>
</feature>
<accession>A0AAD7DDG0</accession>
<evidence type="ECO:0000313" key="3">
    <source>
        <dbReference type="Proteomes" id="UP001221757"/>
    </source>
</evidence>
<proteinExistence type="predicted"/>
<protein>
    <submittedName>
        <fullName evidence="2">Uncharacterized protein</fullName>
    </submittedName>
</protein>
<gene>
    <name evidence="2" type="ORF">B0H17DRAFT_1331914</name>
</gene>
<dbReference type="Proteomes" id="UP001221757">
    <property type="component" value="Unassembled WGS sequence"/>
</dbReference>
<feature type="compositionally biased region" description="Basic and acidic residues" evidence="1">
    <location>
        <begin position="162"/>
        <end position="171"/>
    </location>
</feature>
<feature type="compositionally biased region" description="Basic and acidic residues" evidence="1">
    <location>
        <begin position="296"/>
        <end position="307"/>
    </location>
</feature>
<dbReference type="AlphaFoldDB" id="A0AAD7DDG0"/>
<feature type="compositionally biased region" description="Acidic residues" evidence="1">
    <location>
        <begin position="268"/>
        <end position="278"/>
    </location>
</feature>
<feature type="region of interest" description="Disordered" evidence="1">
    <location>
        <begin position="114"/>
        <end position="143"/>
    </location>
</feature>
<evidence type="ECO:0000313" key="2">
    <source>
        <dbReference type="EMBL" id="KAJ7688955.1"/>
    </source>
</evidence>